<accession>D3UZ19</accession>
<proteinExistence type="predicted"/>
<gene>
    <name evidence="1" type="ordered locus">XBJ1_0397</name>
</gene>
<name>D3UZ19_XENBS</name>
<protein>
    <submittedName>
        <fullName evidence="1">Uncharacterized protein</fullName>
    </submittedName>
</protein>
<dbReference type="EMBL" id="FN667741">
    <property type="protein sequence ID" value="CBJ79547.1"/>
    <property type="molecule type" value="Genomic_DNA"/>
</dbReference>
<evidence type="ECO:0000313" key="1">
    <source>
        <dbReference type="EMBL" id="CBJ79547.1"/>
    </source>
</evidence>
<reference evidence="1 2" key="1">
    <citation type="journal article" date="2011" name="PLoS ONE">
        <title>The entomopathogenic bacterial endosymbionts xenorhabdus and photorhabdus: convergent lifestyles from divergent genomes.</title>
        <authorList>
            <person name="Chaston J.M."/>
            <person name="Suen G."/>
            <person name="Tucker S.L."/>
            <person name="Andersen A.W."/>
            <person name="Bhasin A."/>
            <person name="Bode E."/>
            <person name="Bode H.B."/>
            <person name="Brachmann A.O."/>
            <person name="Cowles C.E."/>
            <person name="Cowles K.N."/>
            <person name="Darby C."/>
            <person name="de Leon L."/>
            <person name="Drace K."/>
            <person name="Du Z."/>
            <person name="Givaudan A."/>
            <person name="Herbert Tran E.E."/>
            <person name="Jewell K.A."/>
            <person name="Knack J.J."/>
            <person name="Krasomil-Osterfeld K.C."/>
            <person name="Kukor R."/>
            <person name="Lanois A."/>
            <person name="Latreille P."/>
            <person name="Leimgruber N.K."/>
            <person name="Lipke C.M."/>
            <person name="Liu R."/>
            <person name="Lu X."/>
            <person name="Martens E.C."/>
            <person name="Marri P.R."/>
            <person name="Medigue C."/>
            <person name="Menard M.L."/>
            <person name="Miller N.M."/>
            <person name="Morales-Soto N."/>
            <person name="Norton S."/>
            <person name="Ogier J.C."/>
            <person name="Orchard S.S."/>
            <person name="Park D."/>
            <person name="Park Y."/>
            <person name="Qurollo B.A."/>
            <person name="Sugar D.R."/>
            <person name="Richards G.R."/>
            <person name="Rouy Z."/>
            <person name="Slominski B."/>
            <person name="Slominski K."/>
            <person name="Snyder H."/>
            <person name="Tjaden B.C."/>
            <person name="van der Hoeven R."/>
            <person name="Welch R.D."/>
            <person name="Wheeler C."/>
            <person name="Xiang B."/>
            <person name="Barbazuk B."/>
            <person name="Gaudriault S."/>
            <person name="Goodner B."/>
            <person name="Slater S.C."/>
            <person name="Forst S."/>
            <person name="Goldman B.S."/>
            <person name="Goodrich-Blair H."/>
        </authorList>
    </citation>
    <scope>NUCLEOTIDE SEQUENCE [LARGE SCALE GENOMIC DNA]</scope>
    <source>
        <strain evidence="1 2">SS-2004</strain>
    </source>
</reference>
<dbReference type="HOGENOM" id="CLU_2848856_0_0_6"/>
<organism evidence="1 2">
    <name type="scientific">Xenorhabdus bovienii (strain SS-2004)</name>
    <name type="common">Xenorhabdus nematophila subsp. bovienii</name>
    <dbReference type="NCBI Taxonomy" id="406818"/>
    <lineage>
        <taxon>Bacteria</taxon>
        <taxon>Pseudomonadati</taxon>
        <taxon>Pseudomonadota</taxon>
        <taxon>Gammaproteobacteria</taxon>
        <taxon>Enterobacterales</taxon>
        <taxon>Morganellaceae</taxon>
        <taxon>Xenorhabdus</taxon>
    </lineage>
</organism>
<sequence length="69" mass="7874">MIHCDTYSVLRQRKNRSIAIESTMSAPQINHTISIGNFIGNCFITDYEFGMIFVMLTITIETFRPQGVT</sequence>
<dbReference type="Proteomes" id="UP000002045">
    <property type="component" value="Chromosome"/>
</dbReference>
<dbReference type="KEGG" id="xbo:XBJ1_0397"/>
<dbReference type="AlphaFoldDB" id="D3UZ19"/>
<evidence type="ECO:0000313" key="2">
    <source>
        <dbReference type="Proteomes" id="UP000002045"/>
    </source>
</evidence>